<accession>A0A5S6Q8E8</accession>
<name>A0A5S6Q8E8_TRIMR</name>
<proteinExistence type="predicted"/>
<keyword evidence="5" id="KW-1185">Reference proteome</keyword>
<dbReference type="STRING" id="70415.A0A5S6Q8E8"/>
<reference evidence="6" key="1">
    <citation type="submission" date="2019-12" db="UniProtKB">
        <authorList>
            <consortium name="WormBaseParasite"/>
        </authorList>
    </citation>
    <scope>IDENTIFICATION</scope>
</reference>
<dbReference type="PANTHER" id="PTHR13847:SF287">
    <property type="entry name" value="FAD-DEPENDENT OXIDOREDUCTASE DOMAIN-CONTAINING PROTEIN 1"/>
    <property type="match status" value="1"/>
</dbReference>
<dbReference type="GO" id="GO:0016491">
    <property type="term" value="F:oxidoreductase activity"/>
    <property type="evidence" value="ECO:0007669"/>
    <property type="project" value="UniProtKB-KW"/>
</dbReference>
<dbReference type="Gene3D" id="3.30.9.10">
    <property type="entry name" value="D-Amino Acid Oxidase, subunit A, domain 2"/>
    <property type="match status" value="1"/>
</dbReference>
<organism evidence="5 6">
    <name type="scientific">Trichuris muris</name>
    <name type="common">Mouse whipworm</name>
    <dbReference type="NCBI Taxonomy" id="70415"/>
    <lineage>
        <taxon>Eukaryota</taxon>
        <taxon>Metazoa</taxon>
        <taxon>Ecdysozoa</taxon>
        <taxon>Nematoda</taxon>
        <taxon>Enoplea</taxon>
        <taxon>Dorylaimia</taxon>
        <taxon>Trichinellida</taxon>
        <taxon>Trichuridae</taxon>
        <taxon>Trichuris</taxon>
    </lineage>
</organism>
<dbReference type="Pfam" id="PF01266">
    <property type="entry name" value="DAO"/>
    <property type="match status" value="1"/>
</dbReference>
<dbReference type="AlphaFoldDB" id="A0A5S6Q8E8"/>
<dbReference type="InterPro" id="IPR006076">
    <property type="entry name" value="FAD-dep_OxRdtase"/>
</dbReference>
<keyword evidence="1" id="KW-0560">Oxidoreductase</keyword>
<sequence length="327" mass="35781">MAKTFLCGFDVASTLFSHKGSLKCGACCATWLGATKRSYHKVDSNIRRYDAENLRDFPNKVDVLVIGGGLSGLSVAYFLSATSNAQVLVLERGRLGEEIALHRSGFMAANHLWQNYALPEIASVSLEIYSSLFGDHKTADLRPLSRLLLGFTEATVMQLQRVHSFVKAYGIEAKMLTADEVRSLYQGPNFGDLKEALVVSEYKVNQLAAIHAFAEAASRAGWNSFCLLAVCLTVMRFFFLGVRILENCPVKSFKTVGHHCIDSVETDYGFVKCDVLVDAAGACAGDLLPPNANHLFKKLPVHPFMYNYLVLEGSPSFAQTCTGIAVC</sequence>
<evidence type="ECO:0000256" key="2">
    <source>
        <dbReference type="ARBA" id="ARBA00039785"/>
    </source>
</evidence>
<dbReference type="Proteomes" id="UP000046395">
    <property type="component" value="Unassembled WGS sequence"/>
</dbReference>
<comment type="function">
    <text evidence="3">Required for the assembly of the mitochondrial membrane respiratory chain NADH dehydrogenase (Complex I). Involved in mid-late stages of complex I assembly.</text>
</comment>
<dbReference type="Gene3D" id="3.50.50.60">
    <property type="entry name" value="FAD/NAD(P)-binding domain"/>
    <property type="match status" value="1"/>
</dbReference>
<evidence type="ECO:0000313" key="5">
    <source>
        <dbReference type="Proteomes" id="UP000046395"/>
    </source>
</evidence>
<protein>
    <recommendedName>
        <fullName evidence="2">FAD-dependent oxidoreductase domain-containing protein 1</fullName>
    </recommendedName>
</protein>
<dbReference type="SUPFAM" id="SSF51905">
    <property type="entry name" value="FAD/NAD(P)-binding domain"/>
    <property type="match status" value="1"/>
</dbReference>
<evidence type="ECO:0000313" key="6">
    <source>
        <dbReference type="WBParaSite" id="TMUE_1000003566.1"/>
    </source>
</evidence>
<dbReference type="GO" id="GO:0005737">
    <property type="term" value="C:cytoplasm"/>
    <property type="evidence" value="ECO:0007669"/>
    <property type="project" value="TreeGrafter"/>
</dbReference>
<evidence type="ECO:0000256" key="3">
    <source>
        <dbReference type="ARBA" id="ARBA00046185"/>
    </source>
</evidence>
<evidence type="ECO:0000256" key="1">
    <source>
        <dbReference type="ARBA" id="ARBA00023002"/>
    </source>
</evidence>
<evidence type="ECO:0000259" key="4">
    <source>
        <dbReference type="Pfam" id="PF01266"/>
    </source>
</evidence>
<dbReference type="WBParaSite" id="TMUE_1000003566.1">
    <property type="protein sequence ID" value="TMUE_1000003566.1"/>
    <property type="gene ID" value="WBGene00302485"/>
</dbReference>
<dbReference type="PANTHER" id="PTHR13847">
    <property type="entry name" value="SARCOSINE DEHYDROGENASE-RELATED"/>
    <property type="match status" value="1"/>
</dbReference>
<dbReference type="InterPro" id="IPR036188">
    <property type="entry name" value="FAD/NAD-bd_sf"/>
</dbReference>
<feature type="domain" description="FAD dependent oxidoreductase" evidence="4">
    <location>
        <begin position="62"/>
        <end position="315"/>
    </location>
</feature>